<reference evidence="2 3" key="1">
    <citation type="journal article" date="2016" name="Nat. Commun.">
        <title>Thousands of microbial genomes shed light on interconnected biogeochemical processes in an aquifer system.</title>
        <authorList>
            <person name="Anantharaman K."/>
            <person name="Brown C.T."/>
            <person name="Hug L.A."/>
            <person name="Sharon I."/>
            <person name="Castelle C.J."/>
            <person name="Probst A.J."/>
            <person name="Thomas B.C."/>
            <person name="Singh A."/>
            <person name="Wilkins M.J."/>
            <person name="Karaoz U."/>
            <person name="Brodie E.L."/>
            <person name="Williams K.H."/>
            <person name="Hubbard S.S."/>
            <person name="Banfield J.F."/>
        </authorList>
    </citation>
    <scope>NUCLEOTIDE SEQUENCE [LARGE SCALE GENOMIC DNA]</scope>
</reference>
<name>A0A1F7KAS1_9BACT</name>
<dbReference type="EMBL" id="MGBG01000013">
    <property type="protein sequence ID" value="OGK64964.1"/>
    <property type="molecule type" value="Genomic_DNA"/>
</dbReference>
<organism evidence="2 3">
    <name type="scientific">Candidatus Roizmanbacteria bacterium RIFOXYA1_FULL_41_12</name>
    <dbReference type="NCBI Taxonomy" id="1802082"/>
    <lineage>
        <taxon>Bacteria</taxon>
        <taxon>Candidatus Roizmaniibacteriota</taxon>
    </lineage>
</organism>
<dbReference type="AlphaFoldDB" id="A0A1F7KAS1"/>
<protein>
    <submittedName>
        <fullName evidence="2">Uncharacterized protein</fullName>
    </submittedName>
</protein>
<feature type="transmembrane region" description="Helical" evidence="1">
    <location>
        <begin position="7"/>
        <end position="26"/>
    </location>
</feature>
<evidence type="ECO:0000313" key="3">
    <source>
        <dbReference type="Proteomes" id="UP000178450"/>
    </source>
</evidence>
<keyword evidence="1" id="KW-1133">Transmembrane helix</keyword>
<accession>A0A1F7KAS1</accession>
<gene>
    <name evidence="2" type="ORF">A2209_04710</name>
</gene>
<dbReference type="Proteomes" id="UP000178450">
    <property type="component" value="Unassembled WGS sequence"/>
</dbReference>
<evidence type="ECO:0000256" key="1">
    <source>
        <dbReference type="SAM" id="Phobius"/>
    </source>
</evidence>
<sequence length="195" mass="21898">MQKKLSLLKLTFILLLVLLPVVFFSWRFNRPEKIPSPTKKMSLSDLYLYAQKTKAMDEITSSEVYFSATKTQLNNDRFQIDFYLSAKDGMKVDGADLVLNTSQNLIIKKITQGQVFPQYPRLVHDNQNATVTGLASLAGNMIKLGQPNRLFASLIVEKVIFNQPAKITIDQSSTKANLNGEAVLNQSVSLKEINL</sequence>
<proteinExistence type="predicted"/>
<keyword evidence="1" id="KW-0472">Membrane</keyword>
<keyword evidence="1" id="KW-0812">Transmembrane</keyword>
<comment type="caution">
    <text evidence="2">The sequence shown here is derived from an EMBL/GenBank/DDBJ whole genome shotgun (WGS) entry which is preliminary data.</text>
</comment>
<evidence type="ECO:0000313" key="2">
    <source>
        <dbReference type="EMBL" id="OGK64964.1"/>
    </source>
</evidence>